<dbReference type="InterPro" id="IPR029063">
    <property type="entry name" value="SAM-dependent_MTases_sf"/>
</dbReference>
<proteinExistence type="predicted"/>
<protein>
    <recommendedName>
        <fullName evidence="1">Methyltransferase domain-containing protein</fullName>
    </recommendedName>
</protein>
<sequence length="256" mass="29025">MKDRRKLLPTEVYYDSISKQYDSIFTDPISRSEDAVVKAILDRTIMPDASVLDCGCGTGLGRAMTADITDDYLGIDISEAMLMQARRNHRLNDRRERMFLNADMAKLDFLDDDSFDCVISLNGAFSHVTDAQAAAAEMMRVLKPGGTLLVMVYSRYALSRLRKFWRNGLCGAEGPYAIRNADRDCTSWARFYTPKELKRCFGALVEVRTIPLNIIPDNFCRRRHMRKLIALMTFEARLPGFLHGLGHALILTGVKR</sequence>
<accession>A0A2S9ITF9</accession>
<feature type="domain" description="Methyltransferase" evidence="1">
    <location>
        <begin position="51"/>
        <end position="146"/>
    </location>
</feature>
<dbReference type="RefSeq" id="WP_105741428.1">
    <property type="nucleotide sequence ID" value="NZ_PVBR01000005.1"/>
</dbReference>
<gene>
    <name evidence="2" type="ORF">C5748_08005</name>
</gene>
<evidence type="ECO:0000313" key="3">
    <source>
        <dbReference type="Proteomes" id="UP000239434"/>
    </source>
</evidence>
<dbReference type="Pfam" id="PF13649">
    <property type="entry name" value="Methyltransf_25"/>
    <property type="match status" value="1"/>
</dbReference>
<dbReference type="PANTHER" id="PTHR43591">
    <property type="entry name" value="METHYLTRANSFERASE"/>
    <property type="match status" value="1"/>
</dbReference>
<comment type="caution">
    <text evidence="2">The sequence shown here is derived from an EMBL/GenBank/DDBJ whole genome shotgun (WGS) entry which is preliminary data.</text>
</comment>
<dbReference type="EMBL" id="PVBR01000005">
    <property type="protein sequence ID" value="PRD43806.1"/>
    <property type="molecule type" value="Genomic_DNA"/>
</dbReference>
<evidence type="ECO:0000259" key="1">
    <source>
        <dbReference type="Pfam" id="PF13649"/>
    </source>
</evidence>
<dbReference type="SUPFAM" id="SSF53335">
    <property type="entry name" value="S-adenosyl-L-methionine-dependent methyltransferases"/>
    <property type="match status" value="1"/>
</dbReference>
<dbReference type="Proteomes" id="UP000239434">
    <property type="component" value="Unassembled WGS sequence"/>
</dbReference>
<dbReference type="CDD" id="cd02440">
    <property type="entry name" value="AdoMet_MTases"/>
    <property type="match status" value="1"/>
</dbReference>
<reference evidence="2 3" key="1">
    <citation type="submission" date="2018-02" db="EMBL/GenBank/DDBJ databases">
        <title>The draft genome of Phyllobacterium sp. 1N-3.</title>
        <authorList>
            <person name="Liu L."/>
            <person name="Li L."/>
            <person name="Zhang X."/>
            <person name="Wang T."/>
            <person name="Liang L."/>
        </authorList>
    </citation>
    <scope>NUCLEOTIDE SEQUENCE [LARGE SCALE GENOMIC DNA]</scope>
    <source>
        <strain evidence="2 3">1N-3</strain>
    </source>
</reference>
<organism evidence="2 3">
    <name type="scientific">Phyllobacterium phragmitis</name>
    <dbReference type="NCBI Taxonomy" id="2670329"/>
    <lineage>
        <taxon>Bacteria</taxon>
        <taxon>Pseudomonadati</taxon>
        <taxon>Pseudomonadota</taxon>
        <taxon>Alphaproteobacteria</taxon>
        <taxon>Hyphomicrobiales</taxon>
        <taxon>Phyllobacteriaceae</taxon>
        <taxon>Phyllobacterium</taxon>
    </lineage>
</organism>
<dbReference type="Gene3D" id="3.40.50.150">
    <property type="entry name" value="Vaccinia Virus protein VP39"/>
    <property type="match status" value="1"/>
</dbReference>
<dbReference type="InterPro" id="IPR041698">
    <property type="entry name" value="Methyltransf_25"/>
</dbReference>
<dbReference type="AlphaFoldDB" id="A0A2S9ITF9"/>
<evidence type="ECO:0000313" key="2">
    <source>
        <dbReference type="EMBL" id="PRD43806.1"/>
    </source>
</evidence>
<dbReference type="PANTHER" id="PTHR43591:SF110">
    <property type="entry name" value="RHODANESE DOMAIN-CONTAINING PROTEIN"/>
    <property type="match status" value="1"/>
</dbReference>
<name>A0A2S9ITF9_9HYPH</name>
<keyword evidence="3" id="KW-1185">Reference proteome</keyword>